<evidence type="ECO:0000313" key="3">
    <source>
        <dbReference type="EMBL" id="CAH0999757.1"/>
    </source>
</evidence>
<keyword evidence="1" id="KW-0472">Membrane</keyword>
<evidence type="ECO:0000256" key="1">
    <source>
        <dbReference type="SAM" id="Phobius"/>
    </source>
</evidence>
<feature type="transmembrane region" description="Helical" evidence="1">
    <location>
        <begin position="49"/>
        <end position="70"/>
    </location>
</feature>
<sequence>MIQRIQSIFLALAALCTFGLFATDVAETAAPVADSPVFADAHFTLFDSPILIGGVAAVGALTLAAIFLYTNRRLQKILCNVAILITVAYAAYGVLLWYTDRAAAQAEPEFGLALPILTIVFAAFAARYIHKDEKLVRSADRLR</sequence>
<feature type="transmembrane region" description="Helical" evidence="1">
    <location>
        <begin position="110"/>
        <end position="129"/>
    </location>
</feature>
<keyword evidence="1" id="KW-0812">Transmembrane</keyword>
<dbReference type="Pfam" id="PF14126">
    <property type="entry name" value="DUF4293"/>
    <property type="match status" value="1"/>
</dbReference>
<keyword evidence="4" id="KW-1185">Reference proteome</keyword>
<feature type="signal peptide" evidence="2">
    <location>
        <begin position="1"/>
        <end position="22"/>
    </location>
</feature>
<dbReference type="InterPro" id="IPR025635">
    <property type="entry name" value="DUF4293"/>
</dbReference>
<keyword evidence="2" id="KW-0732">Signal</keyword>
<dbReference type="Proteomes" id="UP000837803">
    <property type="component" value="Unassembled WGS sequence"/>
</dbReference>
<keyword evidence="1" id="KW-1133">Transmembrane helix</keyword>
<gene>
    <name evidence="3" type="ORF">LEM8419_01057</name>
</gene>
<dbReference type="EMBL" id="CAKLPZ010000001">
    <property type="protein sequence ID" value="CAH0999757.1"/>
    <property type="molecule type" value="Genomic_DNA"/>
</dbReference>
<feature type="transmembrane region" description="Helical" evidence="1">
    <location>
        <begin position="77"/>
        <end position="98"/>
    </location>
</feature>
<name>A0ABN8F684_9BACT</name>
<comment type="caution">
    <text evidence="3">The sequence shown here is derived from an EMBL/GenBank/DDBJ whole genome shotgun (WGS) entry which is preliminary data.</text>
</comment>
<dbReference type="RefSeq" id="WP_238749971.1">
    <property type="nucleotide sequence ID" value="NZ_CAKLPZ010000001.1"/>
</dbReference>
<evidence type="ECO:0000313" key="4">
    <source>
        <dbReference type="Proteomes" id="UP000837803"/>
    </source>
</evidence>
<reference evidence="3" key="1">
    <citation type="submission" date="2021-12" db="EMBL/GenBank/DDBJ databases">
        <authorList>
            <person name="Rodrigo-Torres L."/>
            <person name="Arahal R. D."/>
            <person name="Lucena T."/>
        </authorList>
    </citation>
    <scope>NUCLEOTIDE SEQUENCE</scope>
    <source>
        <strain evidence="3">CECT 8419</strain>
    </source>
</reference>
<evidence type="ECO:0000256" key="2">
    <source>
        <dbReference type="SAM" id="SignalP"/>
    </source>
</evidence>
<accession>A0ABN8F684</accession>
<proteinExistence type="predicted"/>
<organism evidence="3 4">
    <name type="scientific">Neolewinella maritima</name>
    <dbReference type="NCBI Taxonomy" id="1383882"/>
    <lineage>
        <taxon>Bacteria</taxon>
        <taxon>Pseudomonadati</taxon>
        <taxon>Bacteroidota</taxon>
        <taxon>Saprospiria</taxon>
        <taxon>Saprospirales</taxon>
        <taxon>Lewinellaceae</taxon>
        <taxon>Neolewinella</taxon>
    </lineage>
</organism>
<protein>
    <recommendedName>
        <fullName evidence="5">DUF4293 family protein</fullName>
    </recommendedName>
</protein>
<feature type="chain" id="PRO_5045980461" description="DUF4293 family protein" evidence="2">
    <location>
        <begin position="23"/>
        <end position="143"/>
    </location>
</feature>
<evidence type="ECO:0008006" key="5">
    <source>
        <dbReference type="Google" id="ProtNLM"/>
    </source>
</evidence>